<feature type="domain" description="Aminoglycoside phosphotransferase" evidence="2">
    <location>
        <begin position="224"/>
        <end position="424"/>
    </location>
</feature>
<dbReference type="EMBL" id="FNCV01000001">
    <property type="protein sequence ID" value="SDG49209.1"/>
    <property type="molecule type" value="Genomic_DNA"/>
</dbReference>
<dbReference type="Gene3D" id="3.90.550.10">
    <property type="entry name" value="Spore Coat Polysaccharide Biosynthesis Protein SpsA, Chain A"/>
    <property type="match status" value="1"/>
</dbReference>
<dbReference type="AlphaFoldDB" id="A0A1G7UQ15"/>
<keyword evidence="1" id="KW-0460">Magnesium</keyword>
<keyword evidence="4" id="KW-0808">Transferase</keyword>
<keyword evidence="5" id="KW-1185">Reference proteome</keyword>
<dbReference type="STRING" id="83401.SAMN05421742_101388"/>
<dbReference type="Gene3D" id="3.90.1200.10">
    <property type="match status" value="1"/>
</dbReference>
<accession>A0A1G7UQ15</accession>
<gene>
    <name evidence="4" type="ORF">SAMN05421742_101388</name>
</gene>
<dbReference type="SUPFAM" id="SSF56112">
    <property type="entry name" value="Protein kinase-like (PK-like)"/>
    <property type="match status" value="1"/>
</dbReference>
<dbReference type="GO" id="GO:0016779">
    <property type="term" value="F:nucleotidyltransferase activity"/>
    <property type="evidence" value="ECO:0007669"/>
    <property type="project" value="UniProtKB-ARBA"/>
</dbReference>
<evidence type="ECO:0000313" key="4">
    <source>
        <dbReference type="EMBL" id="SDG49209.1"/>
    </source>
</evidence>
<dbReference type="Pfam" id="PF01636">
    <property type="entry name" value="APH"/>
    <property type="match status" value="1"/>
</dbReference>
<name>A0A1G7UQ15_9PROT</name>
<dbReference type="InterPro" id="IPR002575">
    <property type="entry name" value="Aminoglycoside_PTrfase"/>
</dbReference>
<dbReference type="SUPFAM" id="SSF53448">
    <property type="entry name" value="Nucleotide-diphospho-sugar transferases"/>
    <property type="match status" value="1"/>
</dbReference>
<dbReference type="OrthoDB" id="9814110at2"/>
<evidence type="ECO:0000256" key="1">
    <source>
        <dbReference type="ARBA" id="ARBA00022842"/>
    </source>
</evidence>
<feature type="domain" description="MobA-like NTP transferase" evidence="3">
    <location>
        <begin position="9"/>
        <end position="110"/>
    </location>
</feature>
<dbReference type="InterPro" id="IPR025877">
    <property type="entry name" value="MobA-like_NTP_Trfase"/>
</dbReference>
<reference evidence="5" key="1">
    <citation type="submission" date="2016-10" db="EMBL/GenBank/DDBJ databases">
        <authorList>
            <person name="Varghese N."/>
            <person name="Submissions S."/>
        </authorList>
    </citation>
    <scope>NUCLEOTIDE SEQUENCE [LARGE SCALE GENOMIC DNA]</scope>
    <source>
        <strain evidence="5">930I</strain>
    </source>
</reference>
<dbReference type="InterPro" id="IPR029044">
    <property type="entry name" value="Nucleotide-diphossugar_trans"/>
</dbReference>
<organism evidence="4 5">
    <name type="scientific">Roseospirillum parvum</name>
    <dbReference type="NCBI Taxonomy" id="83401"/>
    <lineage>
        <taxon>Bacteria</taxon>
        <taxon>Pseudomonadati</taxon>
        <taxon>Pseudomonadota</taxon>
        <taxon>Alphaproteobacteria</taxon>
        <taxon>Rhodospirillales</taxon>
        <taxon>Rhodospirillaceae</taxon>
        <taxon>Roseospirillum</taxon>
    </lineage>
</organism>
<dbReference type="InterPro" id="IPR011009">
    <property type="entry name" value="Kinase-like_dom_sf"/>
</dbReference>
<evidence type="ECO:0000313" key="5">
    <source>
        <dbReference type="Proteomes" id="UP000217076"/>
    </source>
</evidence>
<dbReference type="Proteomes" id="UP000217076">
    <property type="component" value="Unassembled WGS sequence"/>
</dbReference>
<dbReference type="Pfam" id="PF12804">
    <property type="entry name" value="NTP_transf_3"/>
    <property type="match status" value="1"/>
</dbReference>
<dbReference type="RefSeq" id="WP_092614513.1">
    <property type="nucleotide sequence ID" value="NZ_FNCV01000001.1"/>
</dbReference>
<protein>
    <submittedName>
        <fullName evidence="4">Phosphotransferase enzyme family protein</fullName>
    </submittedName>
</protein>
<proteinExistence type="predicted"/>
<evidence type="ECO:0000259" key="2">
    <source>
        <dbReference type="Pfam" id="PF01636"/>
    </source>
</evidence>
<evidence type="ECO:0000259" key="3">
    <source>
        <dbReference type="Pfam" id="PF12804"/>
    </source>
</evidence>
<sequence length="512" mass="56366">MEIKDIGHVVVQAGGPGTRMQHHTWNKPKCLISVGGRPILYHLFAAFPGARFTVIGDYLFERLQSYLAANPPGVEVTLVRTTDKGTAAGVAAALDQVPDGAPLALVWSDLLVHAAPRGTVGTAPVVGLSRSFPCRWSMGADGGLVEESSERRGVAGFFAFPDKSWLAGVPARGEFVRWLSGQGWALGETFLDEVQEIGVLPALEEALHSATWSRFFNEVTLGETEVVKRPRAASHARLIDDEIGWYDSVRVLGFDRAPRVLGRRPLRLQRIDGRHAFELGELPRARRAAILGDVFATFERLHGLEGGAADRDALTDVYVVKTLDRVRQVGGLIPHLEVPEVRINGRLCANPFAPGREGRMAELAAPLLADCAAFRVIHGDPTFSNMLIDGEDKAWLIDPRGSFGQVRLFGDPRYDWAKLYYSVVGDYDMFNRRRFTLKVAPEGVEIDLASNGWADLKPMFTERFGTDGQRQLDLLHALIWLSLSGYVRDDLDSVLGAFYLGLWWLEGARGDG</sequence>